<accession>A0A372JAE9</accession>
<proteinExistence type="predicted"/>
<keyword evidence="3" id="KW-1185">Reference proteome</keyword>
<evidence type="ECO:0000313" key="3">
    <source>
        <dbReference type="Proteomes" id="UP000261811"/>
    </source>
</evidence>
<dbReference type="AlphaFoldDB" id="A0A372JAE9"/>
<dbReference type="Proteomes" id="UP000261811">
    <property type="component" value="Unassembled WGS sequence"/>
</dbReference>
<feature type="transmembrane region" description="Helical" evidence="1">
    <location>
        <begin position="70"/>
        <end position="93"/>
    </location>
</feature>
<evidence type="ECO:0000256" key="1">
    <source>
        <dbReference type="SAM" id="Phobius"/>
    </source>
</evidence>
<dbReference type="RefSeq" id="WP_117361398.1">
    <property type="nucleotide sequence ID" value="NZ_QURH01001020.1"/>
</dbReference>
<feature type="transmembrane region" description="Helical" evidence="1">
    <location>
        <begin position="6"/>
        <end position="25"/>
    </location>
</feature>
<gene>
    <name evidence="2" type="ORF">DZF91_35420</name>
</gene>
<comment type="caution">
    <text evidence="2">The sequence shown here is derived from an EMBL/GenBank/DDBJ whole genome shotgun (WGS) entry which is preliminary data.</text>
</comment>
<feature type="transmembrane region" description="Helical" evidence="1">
    <location>
        <begin position="45"/>
        <end position="64"/>
    </location>
</feature>
<reference evidence="2 3" key="1">
    <citation type="submission" date="2018-08" db="EMBL/GenBank/DDBJ databases">
        <title>Actinomadura jelena sp. nov., a novel Actinomycete isolated from soil in Chad.</title>
        <authorList>
            <person name="Shi L."/>
        </authorList>
    </citation>
    <scope>NUCLEOTIDE SEQUENCE [LARGE SCALE GENOMIC DNA]</scope>
    <source>
        <strain evidence="2 3">NEAU-G17</strain>
    </source>
</reference>
<sequence length="136" mass="14217">MTVAALIIWLLTAFGGVTMLGLWIARGGVRAPAGTPPTRLPAPVVFGHGVLAVAGLVLWIIYMATDTTALAWISFVLLLVIAALGFVMVARWLPTRRILPTEPGPPERAIPVPVVVGHGLLAVVTVVLVLIASITS</sequence>
<dbReference type="EMBL" id="QURH01001020">
    <property type="protein sequence ID" value="RFU36952.1"/>
    <property type="molecule type" value="Genomic_DNA"/>
</dbReference>
<name>A0A372JAE9_9ACTN</name>
<dbReference type="OrthoDB" id="4559777at2"/>
<organism evidence="2 3">
    <name type="scientific">Actinomadura logoneensis</name>
    <dbReference type="NCBI Taxonomy" id="2293572"/>
    <lineage>
        <taxon>Bacteria</taxon>
        <taxon>Bacillati</taxon>
        <taxon>Actinomycetota</taxon>
        <taxon>Actinomycetes</taxon>
        <taxon>Streptosporangiales</taxon>
        <taxon>Thermomonosporaceae</taxon>
        <taxon>Actinomadura</taxon>
    </lineage>
</organism>
<evidence type="ECO:0008006" key="4">
    <source>
        <dbReference type="Google" id="ProtNLM"/>
    </source>
</evidence>
<evidence type="ECO:0000313" key="2">
    <source>
        <dbReference type="EMBL" id="RFU36952.1"/>
    </source>
</evidence>
<keyword evidence="1" id="KW-0472">Membrane</keyword>
<protein>
    <recommendedName>
        <fullName evidence="4">DUF2269 family protein</fullName>
    </recommendedName>
</protein>
<feature type="transmembrane region" description="Helical" evidence="1">
    <location>
        <begin position="114"/>
        <end position="134"/>
    </location>
</feature>
<keyword evidence="1" id="KW-0812">Transmembrane</keyword>
<keyword evidence="1" id="KW-1133">Transmembrane helix</keyword>